<dbReference type="InterPro" id="IPR000192">
    <property type="entry name" value="Aminotrans_V_dom"/>
</dbReference>
<accession>A0A2S8F9Q9</accession>
<dbReference type="Gene3D" id="3.40.640.10">
    <property type="entry name" value="Type I PLP-dependent aspartate aminotransferase-like (Major domain)"/>
    <property type="match status" value="1"/>
</dbReference>
<evidence type="ECO:0000256" key="1">
    <source>
        <dbReference type="ARBA" id="ARBA00022898"/>
    </source>
</evidence>
<dbReference type="InterPro" id="IPR015421">
    <property type="entry name" value="PyrdxlP-dep_Trfase_major"/>
</dbReference>
<dbReference type="Pfam" id="PF00266">
    <property type="entry name" value="Aminotran_5"/>
    <property type="match status" value="1"/>
</dbReference>
<dbReference type="Gene3D" id="3.90.1150.10">
    <property type="entry name" value="Aspartate Aminotransferase, domain 1"/>
    <property type="match status" value="1"/>
</dbReference>
<dbReference type="AlphaFoldDB" id="A0A2S8F9Q9"/>
<dbReference type="Proteomes" id="UP000239388">
    <property type="component" value="Unassembled WGS sequence"/>
</dbReference>
<sequence length="386" mass="43441">MSDFLLDPDVIFLNHGSFGACPKQVFGEYQKWQRELERQPVRFLQRELPGLLSDARRQVAEYLGANPTELVFVPNPTFAANTIARCLPLGPGDEVLVSDQEYGACRFAFQFAGKEKGFRVVEQAIPLPVESNEAIVEAFWQGVTENTKLIFLSHITSTTALTLPVKQICQRAREAGILTMIDGAHAPGQIAVDLHDIGADFYTATCHKWMCAPKGSGIFYVREDKQSMIEPLVVGWGWGPEKTFHRENEFLEHHEWLGTYDPSAYLAVPAAIAWQNEFVTDAVRQRSRDLARSAVELAAQIDGIERVHPDSFSFQMGLIDVTAKQVEADVLKSWLYEAYQIEVPVIRWQNRTFIRVSAHAYTTQQHIEVLIQALQAIDSSHGPKRS</sequence>
<dbReference type="PANTHER" id="PTHR43092">
    <property type="entry name" value="L-CYSTEINE DESULFHYDRASE"/>
    <property type="match status" value="1"/>
</dbReference>
<keyword evidence="3" id="KW-0032">Aminotransferase</keyword>
<dbReference type="PANTHER" id="PTHR43092:SF2">
    <property type="entry name" value="HERCYNYLCYSTEINE SULFOXIDE LYASE"/>
    <property type="match status" value="1"/>
</dbReference>
<dbReference type="SUPFAM" id="SSF53383">
    <property type="entry name" value="PLP-dependent transferases"/>
    <property type="match status" value="1"/>
</dbReference>
<name>A0A2S8F9Q9_9BACT</name>
<evidence type="ECO:0000313" key="4">
    <source>
        <dbReference type="Proteomes" id="UP000239388"/>
    </source>
</evidence>
<feature type="domain" description="Aminotransferase class V" evidence="2">
    <location>
        <begin position="41"/>
        <end position="370"/>
    </location>
</feature>
<organism evidence="3 4">
    <name type="scientific">Blastopirellula marina</name>
    <dbReference type="NCBI Taxonomy" id="124"/>
    <lineage>
        <taxon>Bacteria</taxon>
        <taxon>Pseudomonadati</taxon>
        <taxon>Planctomycetota</taxon>
        <taxon>Planctomycetia</taxon>
        <taxon>Pirellulales</taxon>
        <taxon>Pirellulaceae</taxon>
        <taxon>Blastopirellula</taxon>
    </lineage>
</organism>
<dbReference type="EMBL" id="PUIB01000024">
    <property type="protein sequence ID" value="PQO28889.1"/>
    <property type="molecule type" value="Genomic_DNA"/>
</dbReference>
<dbReference type="GO" id="GO:0008483">
    <property type="term" value="F:transaminase activity"/>
    <property type="evidence" value="ECO:0007669"/>
    <property type="project" value="UniProtKB-KW"/>
</dbReference>
<keyword evidence="1" id="KW-0663">Pyridoxal phosphate</keyword>
<evidence type="ECO:0000259" key="2">
    <source>
        <dbReference type="Pfam" id="PF00266"/>
    </source>
</evidence>
<dbReference type="InterPro" id="IPR015422">
    <property type="entry name" value="PyrdxlP-dep_Trfase_small"/>
</dbReference>
<proteinExistence type="predicted"/>
<reference evidence="3 4" key="1">
    <citation type="submission" date="2018-02" db="EMBL/GenBank/DDBJ databases">
        <title>Comparative genomes isolates from brazilian mangrove.</title>
        <authorList>
            <person name="Araujo J.E."/>
            <person name="Taketani R.G."/>
            <person name="Silva M.C.P."/>
            <person name="Loureco M.V."/>
            <person name="Andreote F.D."/>
        </authorList>
    </citation>
    <scope>NUCLEOTIDE SEQUENCE [LARGE SCALE GENOMIC DNA]</scope>
    <source>
        <strain evidence="3 4">NAP PRIS-MGV</strain>
    </source>
</reference>
<comment type="caution">
    <text evidence="3">The sequence shown here is derived from an EMBL/GenBank/DDBJ whole genome shotgun (WGS) entry which is preliminary data.</text>
</comment>
<dbReference type="RefSeq" id="WP_105358221.1">
    <property type="nucleotide sequence ID" value="NZ_PUIB01000024.1"/>
</dbReference>
<protein>
    <submittedName>
        <fullName evidence="3">Aminotransferase</fullName>
    </submittedName>
</protein>
<keyword evidence="3" id="KW-0808">Transferase</keyword>
<gene>
    <name evidence="3" type="ORF">C5Y98_24305</name>
</gene>
<dbReference type="OrthoDB" id="250246at2"/>
<dbReference type="InterPro" id="IPR015424">
    <property type="entry name" value="PyrdxlP-dep_Trfase"/>
</dbReference>
<evidence type="ECO:0000313" key="3">
    <source>
        <dbReference type="EMBL" id="PQO28889.1"/>
    </source>
</evidence>